<evidence type="ECO:0000256" key="1">
    <source>
        <dbReference type="ARBA" id="ARBA00001922"/>
    </source>
</evidence>
<dbReference type="RefSeq" id="WP_113887457.1">
    <property type="nucleotide sequence ID" value="NZ_QNRK01000001.1"/>
</dbReference>
<evidence type="ECO:0000259" key="6">
    <source>
        <dbReference type="PROSITE" id="PS51332"/>
    </source>
</evidence>
<reference evidence="7 8" key="1">
    <citation type="submission" date="2018-06" db="EMBL/GenBank/DDBJ databases">
        <title>Genomic Encyclopedia of Type Strains, Phase IV (KMG-IV): sequencing the most valuable type-strain genomes for metagenomic binning, comparative biology and taxonomic classification.</title>
        <authorList>
            <person name="Goeker M."/>
        </authorList>
    </citation>
    <scope>NUCLEOTIDE SEQUENCE [LARGE SCALE GENOMIC DNA]</scope>
    <source>
        <strain evidence="7 8">DSM 24875</strain>
    </source>
</reference>
<accession>A0A366FU67</accession>
<dbReference type="InterPro" id="IPR006159">
    <property type="entry name" value="Acid_CoA_mut_C"/>
</dbReference>
<gene>
    <name evidence="7" type="ORF">DFR50_101112</name>
</gene>
<protein>
    <submittedName>
        <fullName evidence="7">Methylmalonyl-CoA mutase C-terminal domain/subunit</fullName>
    </submittedName>
</protein>
<organism evidence="7 8">
    <name type="scientific">Roseiarcus fermentans</name>
    <dbReference type="NCBI Taxonomy" id="1473586"/>
    <lineage>
        <taxon>Bacteria</taxon>
        <taxon>Pseudomonadati</taxon>
        <taxon>Pseudomonadota</taxon>
        <taxon>Alphaproteobacteria</taxon>
        <taxon>Hyphomicrobiales</taxon>
        <taxon>Roseiarcaceae</taxon>
        <taxon>Roseiarcus</taxon>
    </lineage>
</organism>
<dbReference type="NCBIfam" id="TIGR00640">
    <property type="entry name" value="acid_CoA_mut_C"/>
    <property type="match status" value="1"/>
</dbReference>
<evidence type="ECO:0000313" key="7">
    <source>
        <dbReference type="EMBL" id="RBP18168.1"/>
    </source>
</evidence>
<feature type="domain" description="B12-binding" evidence="6">
    <location>
        <begin position="10"/>
        <end position="140"/>
    </location>
</feature>
<dbReference type="Gene3D" id="3.40.50.280">
    <property type="entry name" value="Cobalamin-binding domain"/>
    <property type="match status" value="1"/>
</dbReference>
<dbReference type="GO" id="GO:0016853">
    <property type="term" value="F:isomerase activity"/>
    <property type="evidence" value="ECO:0007669"/>
    <property type="project" value="UniProtKB-KW"/>
</dbReference>
<keyword evidence="4" id="KW-0413">Isomerase</keyword>
<dbReference type="GO" id="GO:0031419">
    <property type="term" value="F:cobalamin binding"/>
    <property type="evidence" value="ECO:0007669"/>
    <property type="project" value="UniProtKB-KW"/>
</dbReference>
<evidence type="ECO:0000313" key="8">
    <source>
        <dbReference type="Proteomes" id="UP000253529"/>
    </source>
</evidence>
<dbReference type="SUPFAM" id="SSF52242">
    <property type="entry name" value="Cobalamin (vitamin B12)-binding domain"/>
    <property type="match status" value="1"/>
</dbReference>
<dbReference type="GO" id="GO:0046872">
    <property type="term" value="F:metal ion binding"/>
    <property type="evidence" value="ECO:0007669"/>
    <property type="project" value="UniProtKB-KW"/>
</dbReference>
<proteinExistence type="predicted"/>
<sequence>MTTAPRLDPPARVLVTKIGLDGHDRGSRIVAAFLRDAGMDVIYTPPWQSIAAVVKLATEEDVDAIGVSSLATDHLIVPQLVAALREAGLAHVGVVVGGIVPADEQPALVAAGVGAIFGPGASRDAIVAGVAALAADARAARDAELREQTP</sequence>
<dbReference type="InterPro" id="IPR006158">
    <property type="entry name" value="Cobalamin-bd"/>
</dbReference>
<keyword evidence="8" id="KW-1185">Reference proteome</keyword>
<dbReference type="Proteomes" id="UP000253529">
    <property type="component" value="Unassembled WGS sequence"/>
</dbReference>
<evidence type="ECO:0000256" key="3">
    <source>
        <dbReference type="ARBA" id="ARBA00022723"/>
    </source>
</evidence>
<dbReference type="OrthoDB" id="9788468at2"/>
<evidence type="ECO:0000256" key="2">
    <source>
        <dbReference type="ARBA" id="ARBA00022628"/>
    </source>
</evidence>
<name>A0A366FU67_9HYPH</name>
<dbReference type="PROSITE" id="PS51332">
    <property type="entry name" value="B12_BINDING"/>
    <property type="match status" value="1"/>
</dbReference>
<dbReference type="Pfam" id="PF02310">
    <property type="entry name" value="B12-binding"/>
    <property type="match status" value="1"/>
</dbReference>
<dbReference type="EMBL" id="QNRK01000001">
    <property type="protein sequence ID" value="RBP18168.1"/>
    <property type="molecule type" value="Genomic_DNA"/>
</dbReference>
<dbReference type="PANTHER" id="PTHR48101:SF1">
    <property type="entry name" value="METHYLMALONYL-COA MUTASE, LARGE SUBUNIT"/>
    <property type="match status" value="1"/>
</dbReference>
<keyword evidence="5" id="KW-0170">Cobalt</keyword>
<comment type="cofactor">
    <cofactor evidence="1">
        <name>adenosylcob(III)alamin</name>
        <dbReference type="ChEBI" id="CHEBI:18408"/>
    </cofactor>
</comment>
<dbReference type="PANTHER" id="PTHR48101">
    <property type="entry name" value="METHYLMALONYL-COA MUTASE, MITOCHONDRIAL-RELATED"/>
    <property type="match status" value="1"/>
</dbReference>
<keyword evidence="2" id="KW-0846">Cobalamin</keyword>
<evidence type="ECO:0000256" key="4">
    <source>
        <dbReference type="ARBA" id="ARBA00023235"/>
    </source>
</evidence>
<evidence type="ECO:0000256" key="5">
    <source>
        <dbReference type="ARBA" id="ARBA00023285"/>
    </source>
</evidence>
<dbReference type="InterPro" id="IPR036724">
    <property type="entry name" value="Cobalamin-bd_sf"/>
</dbReference>
<dbReference type="AlphaFoldDB" id="A0A366FU67"/>
<comment type="caution">
    <text evidence="7">The sequence shown here is derived from an EMBL/GenBank/DDBJ whole genome shotgun (WGS) entry which is preliminary data.</text>
</comment>
<keyword evidence="3" id="KW-0479">Metal-binding</keyword>